<accession>A0A6S6U9C3</accession>
<dbReference type="InterPro" id="IPR029058">
    <property type="entry name" value="AB_hydrolase_fold"/>
</dbReference>
<dbReference type="Pfam" id="PF05728">
    <property type="entry name" value="UPF0227"/>
    <property type="match status" value="1"/>
</dbReference>
<dbReference type="PANTHER" id="PTHR35602">
    <property type="entry name" value="ESTERASE YQIA-RELATED"/>
    <property type="match status" value="1"/>
</dbReference>
<proteinExistence type="predicted"/>
<name>A0A6S6U9C3_9BACT</name>
<dbReference type="Gene3D" id="3.40.50.1820">
    <property type="entry name" value="alpha/beta hydrolase"/>
    <property type="match status" value="1"/>
</dbReference>
<dbReference type="InterPro" id="IPR008886">
    <property type="entry name" value="UPF0227/Esterase_YqiA"/>
</dbReference>
<protein>
    <submittedName>
        <fullName evidence="1">Esterase, FIGfam005057</fullName>
    </submittedName>
</protein>
<dbReference type="SUPFAM" id="SSF53474">
    <property type="entry name" value="alpha/beta-Hydrolases"/>
    <property type="match status" value="1"/>
</dbReference>
<dbReference type="AlphaFoldDB" id="A0A6S6U9C3"/>
<evidence type="ECO:0000313" key="1">
    <source>
        <dbReference type="EMBL" id="CAA6824678.1"/>
    </source>
</evidence>
<dbReference type="PANTHER" id="PTHR35602:SF3">
    <property type="entry name" value="ESTERASE YQIA"/>
    <property type="match status" value="1"/>
</dbReference>
<dbReference type="EMBL" id="CACVAZ010000181">
    <property type="protein sequence ID" value="CAA6824678.1"/>
    <property type="molecule type" value="Genomic_DNA"/>
</dbReference>
<gene>
    <name evidence="1" type="ORF">HELGO_WM23795</name>
</gene>
<organism evidence="1">
    <name type="scientific">uncultured Sulfurovum sp</name>
    <dbReference type="NCBI Taxonomy" id="269237"/>
    <lineage>
        <taxon>Bacteria</taxon>
        <taxon>Pseudomonadati</taxon>
        <taxon>Campylobacterota</taxon>
        <taxon>Epsilonproteobacteria</taxon>
        <taxon>Campylobacterales</taxon>
        <taxon>Sulfurovaceae</taxon>
        <taxon>Sulfurovum</taxon>
        <taxon>environmental samples</taxon>
    </lineage>
</organism>
<sequence>MIIYIHGFGSSGKGAKSLAFREYFKEKNIHCIAPSLSYIPELAMDTLEQVINSHDEPITLIGSSLGGFFSIYLAEKYGLRAVLINPAIDSSKTLKRVINKLGVAKNYFDDSTFAWNESHVEMLKQYKVKEVKNGEYLLFLQTGDDVLDYKEALEKLSSATIVVEEGGSHPYEGIDRHYEQILAFI</sequence>
<reference evidence="1" key="1">
    <citation type="submission" date="2020-01" db="EMBL/GenBank/DDBJ databases">
        <authorList>
            <person name="Meier V. D."/>
            <person name="Meier V D."/>
        </authorList>
    </citation>
    <scope>NUCLEOTIDE SEQUENCE</scope>
    <source>
        <strain evidence="1">HLG_WM_MAG_02</strain>
    </source>
</reference>